<evidence type="ECO:0000313" key="2">
    <source>
        <dbReference type="EMBL" id="AJE82852.1"/>
    </source>
</evidence>
<dbReference type="AlphaFoldDB" id="A0A0B5EXN4"/>
<dbReference type="EMBL" id="CP010519">
    <property type="protein sequence ID" value="AJE82852.1"/>
    <property type="molecule type" value="Genomic_DNA"/>
</dbReference>
<sequence>MSGAAAGFRTGAPRREGRPVAPKYRPANGGCRARPYVS</sequence>
<reference evidence="2 3" key="1">
    <citation type="submission" date="2015-01" db="EMBL/GenBank/DDBJ databases">
        <title>Enhanced salinomycin production by adjusting the supply of polyketide extender units in Streptomyce albus DSM 41398.</title>
        <authorList>
            <person name="Lu C."/>
        </authorList>
    </citation>
    <scope>NUCLEOTIDE SEQUENCE [LARGE SCALE GENOMIC DNA]</scope>
    <source>
        <strain evidence="3">ATCC 21838 / DSM 41398 / FERM P-419 / JCM 4703 / NBRC 107858</strain>
    </source>
</reference>
<gene>
    <name evidence="2" type="ORF">SLNWT_2476</name>
</gene>
<protein>
    <submittedName>
        <fullName evidence="2">Uncharacterized protein</fullName>
    </submittedName>
</protein>
<organism evidence="2 3">
    <name type="scientific">Streptomyces albus (strain ATCC 21838 / DSM 41398 / FERM P-419 / JCM 4703 / NBRC 107858)</name>
    <dbReference type="NCBI Taxonomy" id="1081613"/>
    <lineage>
        <taxon>Bacteria</taxon>
        <taxon>Bacillati</taxon>
        <taxon>Actinomycetota</taxon>
        <taxon>Actinomycetes</taxon>
        <taxon>Kitasatosporales</taxon>
        <taxon>Streptomycetaceae</taxon>
        <taxon>Streptomyces</taxon>
    </lineage>
</organism>
<keyword evidence="3" id="KW-1185">Reference proteome</keyword>
<proteinExistence type="predicted"/>
<accession>A0A0B5EXN4</accession>
<evidence type="ECO:0000256" key="1">
    <source>
        <dbReference type="SAM" id="MobiDB-lite"/>
    </source>
</evidence>
<dbReference type="KEGG" id="sals:SLNWT_2476"/>
<dbReference type="Proteomes" id="UP000031523">
    <property type="component" value="Chromosome"/>
</dbReference>
<evidence type="ECO:0000313" key="3">
    <source>
        <dbReference type="Proteomes" id="UP000031523"/>
    </source>
</evidence>
<feature type="region of interest" description="Disordered" evidence="1">
    <location>
        <begin position="1"/>
        <end position="38"/>
    </location>
</feature>
<name>A0A0B5EXN4_STRA4</name>